<organism evidence="2 3">
    <name type="scientific">Pseudonocardia charpentierae</name>
    <dbReference type="NCBI Taxonomy" id="3075545"/>
    <lineage>
        <taxon>Bacteria</taxon>
        <taxon>Bacillati</taxon>
        <taxon>Actinomycetota</taxon>
        <taxon>Actinomycetes</taxon>
        <taxon>Pseudonocardiales</taxon>
        <taxon>Pseudonocardiaceae</taxon>
        <taxon>Pseudonocardia</taxon>
    </lineage>
</organism>
<sequence length="90" mass="9719">MTILVTVSVNLAEPVSLHELRKFLETVEQNGADADMDLREYDENNDLVGLAAVGELSASESESNESDEGESAKVEETESADAQPDEESDC</sequence>
<accession>A0ABU2NL51</accession>
<evidence type="ECO:0000313" key="3">
    <source>
        <dbReference type="Proteomes" id="UP001183202"/>
    </source>
</evidence>
<proteinExistence type="predicted"/>
<comment type="caution">
    <text evidence="2">The sequence shown here is derived from an EMBL/GenBank/DDBJ whole genome shotgun (WGS) entry which is preliminary data.</text>
</comment>
<feature type="region of interest" description="Disordered" evidence="1">
    <location>
        <begin position="50"/>
        <end position="90"/>
    </location>
</feature>
<protein>
    <submittedName>
        <fullName evidence="2">Uncharacterized protein</fullName>
    </submittedName>
</protein>
<evidence type="ECO:0000256" key="1">
    <source>
        <dbReference type="SAM" id="MobiDB-lite"/>
    </source>
</evidence>
<dbReference type="Proteomes" id="UP001183202">
    <property type="component" value="Unassembled WGS sequence"/>
</dbReference>
<keyword evidence="3" id="KW-1185">Reference proteome</keyword>
<dbReference type="EMBL" id="JAVREJ010000029">
    <property type="protein sequence ID" value="MDT0353319.1"/>
    <property type="molecule type" value="Genomic_DNA"/>
</dbReference>
<gene>
    <name evidence="2" type="ORF">RM445_27790</name>
</gene>
<feature type="compositionally biased region" description="Acidic residues" evidence="1">
    <location>
        <begin position="77"/>
        <end position="90"/>
    </location>
</feature>
<name>A0ABU2NL51_9PSEU</name>
<reference evidence="3" key="1">
    <citation type="submission" date="2023-07" db="EMBL/GenBank/DDBJ databases">
        <title>30 novel species of actinomycetes from the DSMZ collection.</title>
        <authorList>
            <person name="Nouioui I."/>
        </authorList>
    </citation>
    <scope>NUCLEOTIDE SEQUENCE [LARGE SCALE GENOMIC DNA]</scope>
    <source>
        <strain evidence="3">DSM 45834</strain>
    </source>
</reference>
<evidence type="ECO:0000313" key="2">
    <source>
        <dbReference type="EMBL" id="MDT0353319.1"/>
    </source>
</evidence>
<dbReference type="RefSeq" id="WP_311559831.1">
    <property type="nucleotide sequence ID" value="NZ_JAVREJ010000029.1"/>
</dbReference>